<feature type="domain" description="PHD-type" evidence="7">
    <location>
        <begin position="210"/>
        <end position="326"/>
    </location>
</feature>
<sequence>MDTKFQASPPFKRHTLLEQQQQQQQENEENVPFSSQLPAKKRKESRNPLLADADPKVTTSAAYCLPTMKRVWALHPDLVSGKPLSPLIDLNVEYIPSSNEEIKADEENKKTPLPIINKSIDSLQQEEKVTFLYENNQQEYKEEEDDGILCAICQSTDGDPTDPIVFCDGCDLMVHPTCYGNPLIKGVPDGDWFCSQCLASKSDRETKQPSLSCCLCPIKGGALKPTATNGRDESWAHIVCALLIPEVFFDNPDGREGIDYSKVPKRRWEEKCYVCKSRKGCVIDCSEPKCPLAFHVTCGLNEDVYFEYKEGKKKETIVAGFCKRHTELWDKVKKRKKKSIAPTTDRKVQDCCQKRAQKVISSRWAIE</sequence>
<keyword evidence="2 4" id="KW-0863">Zinc-finger</keyword>
<evidence type="ECO:0000256" key="2">
    <source>
        <dbReference type="ARBA" id="ARBA00022771"/>
    </source>
</evidence>
<evidence type="ECO:0000313" key="8">
    <source>
        <dbReference type="EMBL" id="KAG6755179.1"/>
    </source>
</evidence>
<dbReference type="InterPro" id="IPR050701">
    <property type="entry name" value="Histone_Mod_Regulator"/>
</dbReference>
<dbReference type="InterPro" id="IPR001965">
    <property type="entry name" value="Znf_PHD"/>
</dbReference>
<dbReference type="EMBL" id="JAAWWB010000022">
    <property type="protein sequence ID" value="KAG6755179.1"/>
    <property type="molecule type" value="Genomic_DNA"/>
</dbReference>
<dbReference type="CDD" id="cd15571">
    <property type="entry name" value="ePHD"/>
    <property type="match status" value="1"/>
</dbReference>
<organism evidence="8 9">
    <name type="scientific">Populus tomentosa</name>
    <name type="common">Chinese white poplar</name>
    <dbReference type="NCBI Taxonomy" id="118781"/>
    <lineage>
        <taxon>Eukaryota</taxon>
        <taxon>Viridiplantae</taxon>
        <taxon>Streptophyta</taxon>
        <taxon>Embryophyta</taxon>
        <taxon>Tracheophyta</taxon>
        <taxon>Spermatophyta</taxon>
        <taxon>Magnoliopsida</taxon>
        <taxon>eudicotyledons</taxon>
        <taxon>Gunneridae</taxon>
        <taxon>Pentapetalae</taxon>
        <taxon>rosids</taxon>
        <taxon>fabids</taxon>
        <taxon>Malpighiales</taxon>
        <taxon>Salicaceae</taxon>
        <taxon>Saliceae</taxon>
        <taxon>Populus</taxon>
    </lineage>
</organism>
<name>A0A8X8CHX4_POPTO</name>
<dbReference type="PANTHER" id="PTHR13793">
    <property type="entry name" value="PHD FINGER PROTEINS"/>
    <property type="match status" value="1"/>
</dbReference>
<evidence type="ECO:0000256" key="4">
    <source>
        <dbReference type="PROSITE-ProRule" id="PRU00146"/>
    </source>
</evidence>
<reference evidence="8" key="1">
    <citation type="journal article" date="2020" name="bioRxiv">
        <title>Hybrid origin of Populus tomentosa Carr. identified through genome sequencing and phylogenomic analysis.</title>
        <authorList>
            <person name="An X."/>
            <person name="Gao K."/>
            <person name="Chen Z."/>
            <person name="Li J."/>
            <person name="Yang X."/>
            <person name="Yang X."/>
            <person name="Zhou J."/>
            <person name="Guo T."/>
            <person name="Zhao T."/>
            <person name="Huang S."/>
            <person name="Miao D."/>
            <person name="Khan W.U."/>
            <person name="Rao P."/>
            <person name="Ye M."/>
            <person name="Lei B."/>
            <person name="Liao W."/>
            <person name="Wang J."/>
            <person name="Ji L."/>
            <person name="Li Y."/>
            <person name="Guo B."/>
            <person name="Mustafa N.S."/>
            <person name="Li S."/>
            <person name="Yun Q."/>
            <person name="Keller S.R."/>
            <person name="Mao J."/>
            <person name="Zhang R."/>
            <person name="Strauss S.H."/>
        </authorList>
    </citation>
    <scope>NUCLEOTIDE SEQUENCE</scope>
    <source>
        <strain evidence="8">GM15</strain>
        <tissue evidence="8">Leaf</tissue>
    </source>
</reference>
<dbReference type="AlphaFoldDB" id="A0A8X8CHX4"/>
<evidence type="ECO:0000313" key="9">
    <source>
        <dbReference type="Proteomes" id="UP000886885"/>
    </source>
</evidence>
<dbReference type="GO" id="GO:0008270">
    <property type="term" value="F:zinc ion binding"/>
    <property type="evidence" value="ECO:0007669"/>
    <property type="project" value="UniProtKB-KW"/>
</dbReference>
<dbReference type="PANTHER" id="PTHR13793:SF148">
    <property type="entry name" value="RING_FYVE_PHD ZINC FINGER SUPERFAMILY PROTEIN"/>
    <property type="match status" value="1"/>
</dbReference>
<dbReference type="CDD" id="cd15492">
    <property type="entry name" value="PHD_BRPF_JADE_like"/>
    <property type="match status" value="1"/>
</dbReference>
<evidence type="ECO:0000256" key="3">
    <source>
        <dbReference type="ARBA" id="ARBA00022833"/>
    </source>
</evidence>
<evidence type="ECO:0000256" key="5">
    <source>
        <dbReference type="SAM" id="MobiDB-lite"/>
    </source>
</evidence>
<protein>
    <recommendedName>
        <fullName evidence="10">PHD finger family protein</fullName>
    </recommendedName>
</protein>
<dbReference type="Pfam" id="PF00628">
    <property type="entry name" value="PHD"/>
    <property type="match status" value="1"/>
</dbReference>
<dbReference type="GO" id="GO:0006357">
    <property type="term" value="P:regulation of transcription by RNA polymerase II"/>
    <property type="evidence" value="ECO:0007669"/>
    <property type="project" value="TreeGrafter"/>
</dbReference>
<feature type="domain" description="PHD-type" evidence="6">
    <location>
        <begin position="147"/>
        <end position="200"/>
    </location>
</feature>
<comment type="caution">
    <text evidence="8">The sequence shown here is derived from an EMBL/GenBank/DDBJ whole genome shotgun (WGS) entry which is preliminary data.</text>
</comment>
<keyword evidence="3" id="KW-0862">Zinc</keyword>
<dbReference type="SMART" id="SM00249">
    <property type="entry name" value="PHD"/>
    <property type="match status" value="2"/>
</dbReference>
<proteinExistence type="predicted"/>
<dbReference type="Pfam" id="PF13832">
    <property type="entry name" value="zf-HC5HC2H_2"/>
    <property type="match status" value="1"/>
</dbReference>
<evidence type="ECO:0000259" key="6">
    <source>
        <dbReference type="PROSITE" id="PS50016"/>
    </source>
</evidence>
<dbReference type="InterPro" id="IPR019787">
    <property type="entry name" value="Znf_PHD-finger"/>
</dbReference>
<dbReference type="OrthoDB" id="20839at2759"/>
<dbReference type="PROSITE" id="PS51805">
    <property type="entry name" value="EPHD"/>
    <property type="match status" value="1"/>
</dbReference>
<keyword evidence="9" id="KW-1185">Reference proteome</keyword>
<dbReference type="GO" id="GO:0005634">
    <property type="term" value="C:nucleus"/>
    <property type="evidence" value="ECO:0007669"/>
    <property type="project" value="UniProtKB-ARBA"/>
</dbReference>
<evidence type="ECO:0000259" key="7">
    <source>
        <dbReference type="PROSITE" id="PS51805"/>
    </source>
</evidence>
<accession>A0A8X8CHX4</accession>
<evidence type="ECO:0000256" key="1">
    <source>
        <dbReference type="ARBA" id="ARBA00022723"/>
    </source>
</evidence>
<evidence type="ECO:0008006" key="10">
    <source>
        <dbReference type="Google" id="ProtNLM"/>
    </source>
</evidence>
<keyword evidence="1" id="KW-0479">Metal-binding</keyword>
<feature type="region of interest" description="Disordered" evidence="5">
    <location>
        <begin position="1"/>
        <end position="49"/>
    </location>
</feature>
<dbReference type="Proteomes" id="UP000886885">
    <property type="component" value="Chromosome 11D"/>
</dbReference>
<dbReference type="PROSITE" id="PS50016">
    <property type="entry name" value="ZF_PHD_2"/>
    <property type="match status" value="1"/>
</dbReference>
<gene>
    <name evidence="8" type="ORF">POTOM_040997</name>
</gene>
<dbReference type="InterPro" id="IPR034732">
    <property type="entry name" value="EPHD"/>
</dbReference>